<dbReference type="SUPFAM" id="SSF53067">
    <property type="entry name" value="Actin-like ATPase domain"/>
    <property type="match status" value="1"/>
</dbReference>
<dbReference type="AlphaFoldDB" id="A0A2B8BL26"/>
<proteinExistence type="predicted"/>
<dbReference type="Pfam" id="PF00480">
    <property type="entry name" value="ROK"/>
    <property type="match status" value="1"/>
</dbReference>
<dbReference type="InterPro" id="IPR043129">
    <property type="entry name" value="ATPase_NBD"/>
</dbReference>
<dbReference type="PANTHER" id="PTHR18964">
    <property type="entry name" value="ROK (REPRESSOR, ORF, KINASE) FAMILY"/>
    <property type="match status" value="1"/>
</dbReference>
<dbReference type="CDD" id="cd24066">
    <property type="entry name" value="ASKHA_NBD_ROK_EcFRK-like"/>
    <property type="match status" value="1"/>
</dbReference>
<keyword evidence="2" id="KW-1185">Reference proteome</keyword>
<name>A0A2B8BL26_9PROT</name>
<organism evidence="1 2">
    <name type="scientific">Azospirillum palustre</name>
    <dbReference type="NCBI Taxonomy" id="2044885"/>
    <lineage>
        <taxon>Bacteria</taxon>
        <taxon>Pseudomonadati</taxon>
        <taxon>Pseudomonadota</taxon>
        <taxon>Alphaproteobacteria</taxon>
        <taxon>Rhodospirillales</taxon>
        <taxon>Azospirillaceae</taxon>
        <taxon>Azospirillum</taxon>
    </lineage>
</organism>
<sequence>MAATGSQSAGTGSATEYRSGHRIGIDLGGTKTEGILLDRQGNQLARHRVPTPKGDYDGTVATIRDLVARLEREIPAGGRATVGLGIPGAISPATGLVKNANSTWLIGRDFTRDLTRALSRPVRIENDANCLAVSEATDGAGAGCGVVFAAILGTGCGAGIVVHGRVLGGRNAIAGEWGHNPLPWPTDDERPGPACYCGKQGCLENFVSGPAVAADHFAATGETLDAAAILTRAADPSAGDAGCRATADRLVGRLARGLAAVANLLDPDVIVLGGGLSNAELLYDRLPTAMQPWAFSDRLDTPVRRARHGDSSGVRGAAWLWRPGEMPPEPSAG</sequence>
<accession>A0A2B8BL26</accession>
<evidence type="ECO:0000313" key="2">
    <source>
        <dbReference type="Proteomes" id="UP000225379"/>
    </source>
</evidence>
<comment type="caution">
    <text evidence="1">The sequence shown here is derived from an EMBL/GenBank/DDBJ whole genome shotgun (WGS) entry which is preliminary data.</text>
</comment>
<dbReference type="PANTHER" id="PTHR18964:SF174">
    <property type="entry name" value="D-ALLOSE KINASE-RELATED"/>
    <property type="match status" value="1"/>
</dbReference>
<gene>
    <name evidence="1" type="ORF">CRT60_04625</name>
</gene>
<dbReference type="Gene3D" id="3.30.420.40">
    <property type="match status" value="2"/>
</dbReference>
<reference evidence="2" key="1">
    <citation type="submission" date="2017-10" db="EMBL/GenBank/DDBJ databases">
        <authorList>
            <person name="Kravchenko I.K."/>
            <person name="Grouzdev D.S."/>
        </authorList>
    </citation>
    <scope>NUCLEOTIDE SEQUENCE [LARGE SCALE GENOMIC DNA]</scope>
    <source>
        <strain evidence="2">B2</strain>
    </source>
</reference>
<dbReference type="PROSITE" id="PS01125">
    <property type="entry name" value="ROK"/>
    <property type="match status" value="1"/>
</dbReference>
<dbReference type="EMBL" id="PDKW01000038">
    <property type="protein sequence ID" value="PGH58450.1"/>
    <property type="molecule type" value="Genomic_DNA"/>
</dbReference>
<evidence type="ECO:0000313" key="1">
    <source>
        <dbReference type="EMBL" id="PGH58450.1"/>
    </source>
</evidence>
<dbReference type="OrthoDB" id="9810372at2"/>
<dbReference type="InterPro" id="IPR049874">
    <property type="entry name" value="ROK_cs"/>
</dbReference>
<protein>
    <submittedName>
        <fullName evidence="1">Transcriptional regulator</fullName>
    </submittedName>
</protein>
<dbReference type="InterPro" id="IPR000600">
    <property type="entry name" value="ROK"/>
</dbReference>
<dbReference type="GO" id="GO:0004396">
    <property type="term" value="F:hexokinase activity"/>
    <property type="evidence" value="ECO:0007669"/>
    <property type="project" value="TreeGrafter"/>
</dbReference>
<dbReference type="Proteomes" id="UP000225379">
    <property type="component" value="Unassembled WGS sequence"/>
</dbReference>
<dbReference type="RefSeq" id="WP_098735280.1">
    <property type="nucleotide sequence ID" value="NZ_PDKW01000038.1"/>
</dbReference>